<organism evidence="2 3">
    <name type="scientific">Cryobacterium arcticum</name>
    <dbReference type="NCBI Taxonomy" id="670052"/>
    <lineage>
        <taxon>Bacteria</taxon>
        <taxon>Bacillati</taxon>
        <taxon>Actinomycetota</taxon>
        <taxon>Actinomycetes</taxon>
        <taxon>Micrococcales</taxon>
        <taxon>Microbacteriaceae</taxon>
        <taxon>Cryobacterium</taxon>
    </lineage>
</organism>
<evidence type="ECO:0000313" key="3">
    <source>
        <dbReference type="Proteomes" id="UP000246722"/>
    </source>
</evidence>
<keyword evidence="1" id="KW-0812">Transmembrane</keyword>
<dbReference type="PROSITE" id="PS00409">
    <property type="entry name" value="PROKAR_NTER_METHYL"/>
    <property type="match status" value="1"/>
</dbReference>
<evidence type="ECO:0008006" key="4">
    <source>
        <dbReference type="Google" id="ProtNLM"/>
    </source>
</evidence>
<protein>
    <recommendedName>
        <fullName evidence="4">Prepilin-type N-terminal cleavage/methylation domain-containing protein</fullName>
    </recommendedName>
</protein>
<evidence type="ECO:0000256" key="1">
    <source>
        <dbReference type="SAM" id="Phobius"/>
    </source>
</evidence>
<dbReference type="AlphaFoldDB" id="A0A317ZU99"/>
<keyword evidence="1" id="KW-1133">Transmembrane helix</keyword>
<accession>A0A317ZU99</accession>
<dbReference type="EMBL" id="QHLY01000012">
    <property type="protein sequence ID" value="PXA68703.1"/>
    <property type="molecule type" value="Genomic_DNA"/>
</dbReference>
<comment type="caution">
    <text evidence="2">The sequence shown here is derived from an EMBL/GenBank/DDBJ whole genome shotgun (WGS) entry which is preliminary data.</text>
</comment>
<evidence type="ECO:0000313" key="2">
    <source>
        <dbReference type="EMBL" id="PXA68703.1"/>
    </source>
</evidence>
<sequence>MAAHQRHSARRRNDRRYFWPERAASVERPVGCSHFGPASGGTVITRIRHRLNRDDQGISLVELLVAMLLLAIVGVIVSGLYSSTMRTVSQARTLNSNTREASNGMNEVSRVIRAGTENPVSGAANQPALETAMRESVTLYAYVNLVSSAELPVKIQLSLDTSRRLIETQWPAIETPVGSGFFTFSTVSSSTRIMAGTVAPQSGSAPYLFTYVLKDGTELTSPTGGLTPAQRQTIAAIKVTMTLQGSATDTRSAVTLQNTVGMPNLPVYRTGP</sequence>
<dbReference type="Pfam" id="PF07963">
    <property type="entry name" value="N_methyl"/>
    <property type="match status" value="1"/>
</dbReference>
<proteinExistence type="predicted"/>
<reference evidence="2 3" key="1">
    <citation type="submission" date="2018-05" db="EMBL/GenBank/DDBJ databases">
        <title>Genetic diversity of glacier-inhabiting Cryobacterium bacteria in China and description of Cryobacterium mengkeensis sp. nov. and Arthrobacter glacialis sp. nov.</title>
        <authorList>
            <person name="Liu Q."/>
            <person name="Xin Y.-H."/>
        </authorList>
    </citation>
    <scope>NUCLEOTIDE SEQUENCE [LARGE SCALE GENOMIC DNA]</scope>
    <source>
        <strain evidence="2 3">SK-1</strain>
    </source>
</reference>
<gene>
    <name evidence="2" type="ORF">CTB96_19175</name>
</gene>
<name>A0A317ZU99_9MICO</name>
<dbReference type="Proteomes" id="UP000246722">
    <property type="component" value="Unassembled WGS sequence"/>
</dbReference>
<feature type="transmembrane region" description="Helical" evidence="1">
    <location>
        <begin position="58"/>
        <end position="81"/>
    </location>
</feature>
<dbReference type="InterPro" id="IPR012902">
    <property type="entry name" value="N_methyl_site"/>
</dbReference>
<keyword evidence="1" id="KW-0472">Membrane</keyword>
<keyword evidence="3" id="KW-1185">Reference proteome</keyword>
<dbReference type="OrthoDB" id="5117357at2"/>